<evidence type="ECO:0000256" key="7">
    <source>
        <dbReference type="ARBA" id="ARBA00022949"/>
    </source>
</evidence>
<keyword evidence="4" id="KW-1003">Cell membrane</keyword>
<keyword evidence="3" id="KW-0813">Transport</keyword>
<dbReference type="Proteomes" id="UP000887540">
    <property type="component" value="Unplaced"/>
</dbReference>
<keyword evidence="11" id="KW-0407">Ion channel</keyword>
<accession>A0A914DBH4</accession>
<evidence type="ECO:0000256" key="9">
    <source>
        <dbReference type="ARBA" id="ARBA00023065"/>
    </source>
</evidence>
<keyword evidence="6" id="KW-0303">Gap junction</keyword>
<dbReference type="GO" id="GO:0005886">
    <property type="term" value="C:plasma membrane"/>
    <property type="evidence" value="ECO:0007669"/>
    <property type="project" value="UniProtKB-SubCell"/>
</dbReference>
<evidence type="ECO:0000256" key="11">
    <source>
        <dbReference type="ARBA" id="ARBA00023303"/>
    </source>
</evidence>
<evidence type="ECO:0000256" key="1">
    <source>
        <dbReference type="ARBA" id="ARBA00004610"/>
    </source>
</evidence>
<proteinExistence type="predicted"/>
<sequence length="120" mass="13734">MFNDKIYVALWWWYVFALVTVFTSALRNTVTFLLSAYRSKEICSILQLKKTDDTKFVNQFSETLGKHGLLLLMLLAECVGPMEAHDVAMFLKDKLMVSANSKSQGMDALKRDQTKIFENA</sequence>
<keyword evidence="13" id="KW-1185">Reference proteome</keyword>
<comment type="subcellular location">
    <subcellularLocation>
        <location evidence="1">Cell junction</location>
        <location evidence="1">Gap junction</location>
    </subcellularLocation>
    <subcellularLocation>
        <location evidence="2">Cell membrane</location>
        <topology evidence="2">Multi-pass membrane protein</topology>
    </subcellularLocation>
</comment>
<evidence type="ECO:0000256" key="4">
    <source>
        <dbReference type="ARBA" id="ARBA00022475"/>
    </source>
</evidence>
<evidence type="ECO:0000256" key="8">
    <source>
        <dbReference type="ARBA" id="ARBA00022989"/>
    </source>
</evidence>
<dbReference type="WBParaSite" id="ACRNAN_scaffold21962.g22578.t1">
    <property type="protein sequence ID" value="ACRNAN_scaffold21962.g22578.t1"/>
    <property type="gene ID" value="ACRNAN_scaffold21962.g22578"/>
</dbReference>
<evidence type="ECO:0000313" key="14">
    <source>
        <dbReference type="WBParaSite" id="ACRNAN_scaffold21962.g22578.t1"/>
    </source>
</evidence>
<evidence type="ECO:0000256" key="12">
    <source>
        <dbReference type="SAM" id="Phobius"/>
    </source>
</evidence>
<evidence type="ECO:0000256" key="10">
    <source>
        <dbReference type="ARBA" id="ARBA00023136"/>
    </source>
</evidence>
<keyword evidence="9" id="KW-0406">Ion transport</keyword>
<keyword evidence="5 12" id="KW-0812">Transmembrane</keyword>
<dbReference type="GO" id="GO:0005921">
    <property type="term" value="C:gap junction"/>
    <property type="evidence" value="ECO:0007669"/>
    <property type="project" value="UniProtKB-SubCell"/>
</dbReference>
<keyword evidence="10 12" id="KW-0472">Membrane</keyword>
<evidence type="ECO:0000256" key="5">
    <source>
        <dbReference type="ARBA" id="ARBA00022692"/>
    </source>
</evidence>
<dbReference type="PANTHER" id="PTHR11893">
    <property type="entry name" value="INNEXIN"/>
    <property type="match status" value="1"/>
</dbReference>
<evidence type="ECO:0000256" key="2">
    <source>
        <dbReference type="ARBA" id="ARBA00004651"/>
    </source>
</evidence>
<keyword evidence="7" id="KW-0965">Cell junction</keyword>
<dbReference type="AlphaFoldDB" id="A0A914DBH4"/>
<evidence type="ECO:0000256" key="3">
    <source>
        <dbReference type="ARBA" id="ARBA00022448"/>
    </source>
</evidence>
<dbReference type="GO" id="GO:0005243">
    <property type="term" value="F:gap junction channel activity"/>
    <property type="evidence" value="ECO:0007669"/>
    <property type="project" value="TreeGrafter"/>
</dbReference>
<evidence type="ECO:0000256" key="6">
    <source>
        <dbReference type="ARBA" id="ARBA00022868"/>
    </source>
</evidence>
<keyword evidence="8 12" id="KW-1133">Transmembrane helix</keyword>
<name>A0A914DBH4_9BILA</name>
<reference evidence="14" key="1">
    <citation type="submission" date="2022-11" db="UniProtKB">
        <authorList>
            <consortium name="WormBaseParasite"/>
        </authorList>
    </citation>
    <scope>IDENTIFICATION</scope>
</reference>
<evidence type="ECO:0000313" key="13">
    <source>
        <dbReference type="Proteomes" id="UP000887540"/>
    </source>
</evidence>
<dbReference type="InterPro" id="IPR000990">
    <property type="entry name" value="Innexin"/>
</dbReference>
<feature type="transmembrane region" description="Helical" evidence="12">
    <location>
        <begin position="12"/>
        <end position="37"/>
    </location>
</feature>
<protein>
    <submittedName>
        <fullName evidence="14">Innexin</fullName>
    </submittedName>
</protein>
<dbReference type="Pfam" id="PF00876">
    <property type="entry name" value="Innexin"/>
    <property type="match status" value="1"/>
</dbReference>
<organism evidence="13 14">
    <name type="scientific">Acrobeloides nanus</name>
    <dbReference type="NCBI Taxonomy" id="290746"/>
    <lineage>
        <taxon>Eukaryota</taxon>
        <taxon>Metazoa</taxon>
        <taxon>Ecdysozoa</taxon>
        <taxon>Nematoda</taxon>
        <taxon>Chromadorea</taxon>
        <taxon>Rhabditida</taxon>
        <taxon>Tylenchina</taxon>
        <taxon>Cephalobomorpha</taxon>
        <taxon>Cephaloboidea</taxon>
        <taxon>Cephalobidae</taxon>
        <taxon>Acrobeloides</taxon>
    </lineage>
</organism>
<dbReference type="PANTHER" id="PTHR11893:SF20">
    <property type="entry name" value="INNEXIN-3"/>
    <property type="match status" value="1"/>
</dbReference>
<dbReference type="GO" id="GO:0034220">
    <property type="term" value="P:monoatomic ion transmembrane transport"/>
    <property type="evidence" value="ECO:0007669"/>
    <property type="project" value="UniProtKB-KW"/>
</dbReference>